<name>A0A8J3MYZ4_9CHLR</name>
<dbReference type="SUPFAM" id="SSF52200">
    <property type="entry name" value="Toll/Interleukin receptor TIR domain"/>
    <property type="match status" value="1"/>
</dbReference>
<evidence type="ECO:0000313" key="2">
    <source>
        <dbReference type="EMBL" id="GHO92589.1"/>
    </source>
</evidence>
<feature type="domain" description="TIR" evidence="1">
    <location>
        <begin position="253"/>
        <end position="393"/>
    </location>
</feature>
<dbReference type="Pfam" id="PF13676">
    <property type="entry name" value="TIR_2"/>
    <property type="match status" value="1"/>
</dbReference>
<gene>
    <name evidence="2" type="ORF">KSF_026370</name>
</gene>
<dbReference type="InterPro" id="IPR000157">
    <property type="entry name" value="TIR_dom"/>
</dbReference>
<keyword evidence="3" id="KW-1185">Reference proteome</keyword>
<dbReference type="AlphaFoldDB" id="A0A8J3MYZ4"/>
<dbReference type="SMART" id="SM00255">
    <property type="entry name" value="TIR"/>
    <property type="match status" value="1"/>
</dbReference>
<dbReference type="PROSITE" id="PS50104">
    <property type="entry name" value="TIR"/>
    <property type="match status" value="1"/>
</dbReference>
<sequence length="413" mass="47208">MDNAVFYDTVGKFGTNEFYGLNNVGQFGRSHKILSDKRFKEADVHHILWKALEDLPQREEDDWLVELIQEDLFGVILSTSIDNFVENACLRGGMKEGRDFDVLNLLRSSNQKLDLRKRKRLTIVKAFGDLESRCYAAAGKELDVAARPMVRAFLSSLLAQEMLMIGYDPVWDRAIEQAFPIRGEAVYYVNEQEPVEDIPLYNILLQRCSKYCVAETNSYKDFLKVLRRSFSQPLPLRMPTPPASSEIAVQEQERKTVFISYCHEDDHFLKELLPHLNVYQKQGLIDVWSDKKIDVGAKWREKIEEALEAASVAILLISKYFLASKFINEVELPRLLEAAKKRGLEIIPIVLSPCVFGDSPLHHFQTINSPDHPVSKSRGANREMIWVNVAKSVKKASQRGAGTSCRNRDWIVS</sequence>
<accession>A0A8J3MYZ4</accession>
<evidence type="ECO:0000259" key="1">
    <source>
        <dbReference type="PROSITE" id="PS50104"/>
    </source>
</evidence>
<protein>
    <recommendedName>
        <fullName evidence="1">TIR domain-containing protein</fullName>
    </recommendedName>
</protein>
<dbReference type="Proteomes" id="UP000597444">
    <property type="component" value="Unassembled WGS sequence"/>
</dbReference>
<dbReference type="InterPro" id="IPR035897">
    <property type="entry name" value="Toll_tir_struct_dom_sf"/>
</dbReference>
<dbReference type="GO" id="GO:0007165">
    <property type="term" value="P:signal transduction"/>
    <property type="evidence" value="ECO:0007669"/>
    <property type="project" value="InterPro"/>
</dbReference>
<comment type="caution">
    <text evidence="2">The sequence shown here is derived from an EMBL/GenBank/DDBJ whole genome shotgun (WGS) entry which is preliminary data.</text>
</comment>
<reference evidence="2" key="1">
    <citation type="submission" date="2020-10" db="EMBL/GenBank/DDBJ databases">
        <title>Taxonomic study of unclassified bacteria belonging to the class Ktedonobacteria.</title>
        <authorList>
            <person name="Yabe S."/>
            <person name="Wang C.M."/>
            <person name="Zheng Y."/>
            <person name="Sakai Y."/>
            <person name="Cavaletti L."/>
            <person name="Monciardini P."/>
            <person name="Donadio S."/>
        </authorList>
    </citation>
    <scope>NUCLEOTIDE SEQUENCE</scope>
    <source>
        <strain evidence="2">ID150040</strain>
    </source>
</reference>
<dbReference type="EMBL" id="BNJK01000001">
    <property type="protein sequence ID" value="GHO92589.1"/>
    <property type="molecule type" value="Genomic_DNA"/>
</dbReference>
<evidence type="ECO:0000313" key="3">
    <source>
        <dbReference type="Proteomes" id="UP000597444"/>
    </source>
</evidence>
<proteinExistence type="predicted"/>
<organism evidence="2 3">
    <name type="scientific">Reticulibacter mediterranei</name>
    <dbReference type="NCBI Taxonomy" id="2778369"/>
    <lineage>
        <taxon>Bacteria</taxon>
        <taxon>Bacillati</taxon>
        <taxon>Chloroflexota</taxon>
        <taxon>Ktedonobacteria</taxon>
        <taxon>Ktedonobacterales</taxon>
        <taxon>Reticulibacteraceae</taxon>
        <taxon>Reticulibacter</taxon>
    </lineage>
</organism>
<dbReference type="Gene3D" id="3.40.50.10140">
    <property type="entry name" value="Toll/interleukin-1 receptor homology (TIR) domain"/>
    <property type="match status" value="1"/>
</dbReference>